<dbReference type="EMBL" id="MCGN01000006">
    <property type="protein sequence ID" value="ORY95617.1"/>
    <property type="molecule type" value="Genomic_DNA"/>
</dbReference>
<reference evidence="9 10" key="1">
    <citation type="submission" date="2016-07" db="EMBL/GenBank/DDBJ databases">
        <title>Pervasive Adenine N6-methylation of Active Genes in Fungi.</title>
        <authorList>
            <consortium name="DOE Joint Genome Institute"/>
            <person name="Mondo S.J."/>
            <person name="Dannebaum R.O."/>
            <person name="Kuo R.C."/>
            <person name="Labutti K."/>
            <person name="Haridas S."/>
            <person name="Kuo A."/>
            <person name="Salamov A."/>
            <person name="Ahrendt S.R."/>
            <person name="Lipzen A."/>
            <person name="Sullivan W."/>
            <person name="Andreopoulos W.B."/>
            <person name="Clum A."/>
            <person name="Lindquist E."/>
            <person name="Daum C."/>
            <person name="Ramamoorthy G.K."/>
            <person name="Gryganskyi A."/>
            <person name="Culley D."/>
            <person name="Magnuson J.K."/>
            <person name="James T.Y."/>
            <person name="O'Malley M.A."/>
            <person name="Stajich J.E."/>
            <person name="Spatafora J.W."/>
            <person name="Visel A."/>
            <person name="Grigoriev I.V."/>
        </authorList>
    </citation>
    <scope>NUCLEOTIDE SEQUENCE [LARGE SCALE GENOMIC DNA]</scope>
    <source>
        <strain evidence="9 10">NRRL 2496</strain>
    </source>
</reference>
<accession>A0A1X2HAB7</accession>
<evidence type="ECO:0000256" key="4">
    <source>
        <dbReference type="ARBA" id="ARBA00023163"/>
    </source>
</evidence>
<dbReference type="SMART" id="SM00353">
    <property type="entry name" value="HLH"/>
    <property type="match status" value="1"/>
</dbReference>
<feature type="compositionally biased region" description="Low complexity" evidence="7">
    <location>
        <begin position="308"/>
        <end position="319"/>
    </location>
</feature>
<dbReference type="PANTHER" id="PTHR15741:SF27">
    <property type="entry name" value="TRANSCRIPTION FACTOR AP-4"/>
    <property type="match status" value="1"/>
</dbReference>
<dbReference type="OrthoDB" id="5778525at2759"/>
<dbReference type="GO" id="GO:0046983">
    <property type="term" value="F:protein dimerization activity"/>
    <property type="evidence" value="ECO:0007669"/>
    <property type="project" value="InterPro"/>
</dbReference>
<dbReference type="PROSITE" id="PS50888">
    <property type="entry name" value="BHLH"/>
    <property type="match status" value="1"/>
</dbReference>
<evidence type="ECO:0000313" key="9">
    <source>
        <dbReference type="EMBL" id="ORY95617.1"/>
    </source>
</evidence>
<feature type="compositionally biased region" description="Low complexity" evidence="7">
    <location>
        <begin position="372"/>
        <end position="389"/>
    </location>
</feature>
<evidence type="ECO:0000256" key="3">
    <source>
        <dbReference type="ARBA" id="ARBA00023125"/>
    </source>
</evidence>
<organism evidence="9 10">
    <name type="scientific">Syncephalastrum racemosum</name>
    <name type="common">Filamentous fungus</name>
    <dbReference type="NCBI Taxonomy" id="13706"/>
    <lineage>
        <taxon>Eukaryota</taxon>
        <taxon>Fungi</taxon>
        <taxon>Fungi incertae sedis</taxon>
        <taxon>Mucoromycota</taxon>
        <taxon>Mucoromycotina</taxon>
        <taxon>Mucoromycetes</taxon>
        <taxon>Mucorales</taxon>
        <taxon>Syncephalastraceae</taxon>
        <taxon>Syncephalastrum</taxon>
    </lineage>
</organism>
<dbReference type="AlphaFoldDB" id="A0A1X2HAB7"/>
<feature type="compositionally biased region" description="Low complexity" evidence="7">
    <location>
        <begin position="446"/>
        <end position="460"/>
    </location>
</feature>
<dbReference type="InterPro" id="IPR052207">
    <property type="entry name" value="Max-like/E-box_TFs"/>
</dbReference>
<name>A0A1X2HAB7_SYNRA</name>
<gene>
    <name evidence="9" type="ORF">BCR43DRAFT_525324</name>
</gene>
<dbReference type="GO" id="GO:0005634">
    <property type="term" value="C:nucleus"/>
    <property type="evidence" value="ECO:0007669"/>
    <property type="project" value="UniProtKB-SubCell"/>
</dbReference>
<keyword evidence="3" id="KW-0238">DNA-binding</keyword>
<feature type="region of interest" description="Disordered" evidence="7">
    <location>
        <begin position="1"/>
        <end position="41"/>
    </location>
</feature>
<feature type="compositionally biased region" description="Basic residues" evidence="7">
    <location>
        <begin position="390"/>
        <end position="400"/>
    </location>
</feature>
<feature type="region of interest" description="Disordered" evidence="7">
    <location>
        <begin position="96"/>
        <end position="132"/>
    </location>
</feature>
<keyword evidence="5" id="KW-0539">Nucleus</keyword>
<keyword evidence="2" id="KW-0805">Transcription regulation</keyword>
<feature type="compositionally biased region" description="Polar residues" evidence="7">
    <location>
        <begin position="11"/>
        <end position="27"/>
    </location>
</feature>
<feature type="domain" description="BHLH" evidence="8">
    <location>
        <begin position="142"/>
        <end position="193"/>
    </location>
</feature>
<dbReference type="InterPro" id="IPR011598">
    <property type="entry name" value="bHLH_dom"/>
</dbReference>
<feature type="region of interest" description="Disordered" evidence="7">
    <location>
        <begin position="299"/>
        <end position="474"/>
    </location>
</feature>
<keyword evidence="4" id="KW-0804">Transcription</keyword>
<dbReference type="STRING" id="13706.A0A1X2HAB7"/>
<proteinExistence type="predicted"/>
<dbReference type="SUPFAM" id="SSF47459">
    <property type="entry name" value="HLH, helix-loop-helix DNA-binding domain"/>
    <property type="match status" value="1"/>
</dbReference>
<feature type="compositionally biased region" description="Low complexity" evidence="7">
    <location>
        <begin position="338"/>
        <end position="364"/>
    </location>
</feature>
<evidence type="ECO:0000256" key="6">
    <source>
        <dbReference type="SAM" id="Coils"/>
    </source>
</evidence>
<dbReference type="InParanoid" id="A0A1X2HAB7"/>
<comment type="caution">
    <text evidence="9">The sequence shown here is derived from an EMBL/GenBank/DDBJ whole genome shotgun (WGS) entry which is preliminary data.</text>
</comment>
<feature type="compositionally biased region" description="Polar residues" evidence="7">
    <location>
        <begin position="405"/>
        <end position="422"/>
    </location>
</feature>
<dbReference type="Proteomes" id="UP000242180">
    <property type="component" value="Unassembled WGS sequence"/>
</dbReference>
<feature type="coiled-coil region" evidence="6">
    <location>
        <begin position="272"/>
        <end position="299"/>
    </location>
</feature>
<keyword evidence="6" id="KW-0175">Coiled coil</keyword>
<evidence type="ECO:0000256" key="2">
    <source>
        <dbReference type="ARBA" id="ARBA00023015"/>
    </source>
</evidence>
<evidence type="ECO:0000259" key="8">
    <source>
        <dbReference type="PROSITE" id="PS50888"/>
    </source>
</evidence>
<evidence type="ECO:0000256" key="1">
    <source>
        <dbReference type="ARBA" id="ARBA00004123"/>
    </source>
</evidence>
<dbReference type="GO" id="GO:0000978">
    <property type="term" value="F:RNA polymerase II cis-regulatory region sequence-specific DNA binding"/>
    <property type="evidence" value="ECO:0007669"/>
    <property type="project" value="TreeGrafter"/>
</dbReference>
<comment type="subcellular location">
    <subcellularLocation>
        <location evidence="1">Nucleus</location>
    </subcellularLocation>
</comment>
<dbReference type="Pfam" id="PF00010">
    <property type="entry name" value="HLH"/>
    <property type="match status" value="1"/>
</dbReference>
<dbReference type="GO" id="GO:0000981">
    <property type="term" value="F:DNA-binding transcription factor activity, RNA polymerase II-specific"/>
    <property type="evidence" value="ECO:0007669"/>
    <property type="project" value="TreeGrafter"/>
</dbReference>
<dbReference type="CDD" id="cd11405">
    <property type="entry name" value="bHLHzip_MLXIP_like"/>
    <property type="match status" value="1"/>
</dbReference>
<dbReference type="Gene3D" id="4.10.280.10">
    <property type="entry name" value="Helix-loop-helix DNA-binding domain"/>
    <property type="match status" value="1"/>
</dbReference>
<evidence type="ECO:0000313" key="10">
    <source>
        <dbReference type="Proteomes" id="UP000242180"/>
    </source>
</evidence>
<keyword evidence="10" id="KW-1185">Reference proteome</keyword>
<dbReference type="InterPro" id="IPR036638">
    <property type="entry name" value="HLH_DNA-bd_sf"/>
</dbReference>
<feature type="compositionally biased region" description="Polar residues" evidence="7">
    <location>
        <begin position="320"/>
        <end position="329"/>
    </location>
</feature>
<evidence type="ECO:0000256" key="7">
    <source>
        <dbReference type="SAM" id="MobiDB-lite"/>
    </source>
</evidence>
<protein>
    <recommendedName>
        <fullName evidence="8">BHLH domain-containing protein</fullName>
    </recommendedName>
</protein>
<sequence length="474" mass="53380">MEFEVPHKAASVTSTTSEPPSLYSGSSVCDADSPAPQDPAPFEADFKFNAGLDTSMAAIQIPCDEDDGTKAIVVNSGDHEGFPHFLHALKEEDKHVTVPVDTPTSSLERKRSVSVLSNDDEDDDDCSSQKRAKGRWLLSEEEKRANHIASEQKRRNTIRTGFKDMTDIIPTLKNVNNSKSTILFKAVEYIKHLDRRNRNLRDKVVGLQMRLEVKRRVSNNHSNQQHRRNTFAAPDPIHTEDGVTFANDGRRASEMIPAMGLPSGAMAALLTHKNQQKQLEILQEQLRLQQELLTKHNIQHNHHHQQRSMSFSSMAIPSSTPTSPNTALTLYSRLQEKQQQQYQQHQQHQQPWTYDSISIPSSSDEVSHQRRSSLNLLHRNSSQNLPQPQHQHHHPYHHPQHPSQTFHPSQHHSSVNISNSIPTPALVVPANDDEHNLQHQQKALQSSSHTSNHPSTTSSSVAFTIPADDDFRSA</sequence>
<evidence type="ECO:0000256" key="5">
    <source>
        <dbReference type="ARBA" id="ARBA00023242"/>
    </source>
</evidence>
<dbReference type="PANTHER" id="PTHR15741">
    <property type="entry name" value="BASIC HELIX-LOOP-HELIX ZIP TRANSCRIPTION FACTOR"/>
    <property type="match status" value="1"/>
</dbReference>